<dbReference type="GO" id="GO:0030313">
    <property type="term" value="C:cell envelope"/>
    <property type="evidence" value="ECO:0007669"/>
    <property type="project" value="UniProtKB-SubCell"/>
</dbReference>
<dbReference type="Gene3D" id="2.40.420.20">
    <property type="match status" value="1"/>
</dbReference>
<evidence type="ECO:0000313" key="8">
    <source>
        <dbReference type="EMBL" id="MCG4766169.1"/>
    </source>
</evidence>
<comment type="subcellular location">
    <subcellularLocation>
        <location evidence="1">Cell envelope</location>
    </subcellularLocation>
</comment>
<evidence type="ECO:0000256" key="4">
    <source>
        <dbReference type="SAM" id="MobiDB-lite"/>
    </source>
</evidence>
<dbReference type="InterPro" id="IPR058636">
    <property type="entry name" value="Beta-barrel_YknX"/>
</dbReference>
<accession>A0AAE3F3W4</accession>
<evidence type="ECO:0000259" key="6">
    <source>
        <dbReference type="Pfam" id="PF25984"/>
    </source>
</evidence>
<dbReference type="PANTHER" id="PTHR32347:SF14">
    <property type="entry name" value="EFFLUX SYSTEM COMPONENT YKNX-RELATED"/>
    <property type="match status" value="1"/>
</dbReference>
<dbReference type="InterPro" id="IPR050465">
    <property type="entry name" value="UPF0194_transport"/>
</dbReference>
<sequence length="481" mass="51972">MKKKVIAIVCAVAVLAAAGGGVTWHFLGNSTKEDDNVVYVNTVKALTNLGTGNGMENRYAGVVESENTWKVEKNSEKKVKEVYVEVGQEVQVGTPLFSYDTEKFQSDLEQAQLDLERINNELSSMNTNINQLYKDKKQASKDQQASITLEIQEAELDLKKKEYEGKSKQAEIDKLNDNITNATVISEIAGVVKSINNDDSSAGAYSGDSSDNSFLTVLATGNFRVKGQINEQNMSDGSITEGSQVIVHSRVDENQTWTGTVTKIDRENARTGSNNVYSSSGDGMTQSSNYPFYVQLDGTNGLMLGQHVYVEPDVGQQEVKTGIWLSDSFINDVDSNPYVWADNGKGKLEKRSVTLGTHDENMMEYQITDGLAEDDAITFPEDGLEEGMKTVVSTDGSLGQSNPAGGKDDGMVDDGMLDNDDGMVDDGMTQDENGMVDNTMDGAEYSGEEDTTNVIGGADNGKAEPADTQEAGSADDGEVQP</sequence>
<dbReference type="Gene3D" id="2.40.50.100">
    <property type="match status" value="1"/>
</dbReference>
<feature type="domain" description="YknX-like beta-barrel" evidence="7">
    <location>
        <begin position="223"/>
        <end position="311"/>
    </location>
</feature>
<dbReference type="Gene3D" id="1.10.287.470">
    <property type="entry name" value="Helix hairpin bin"/>
    <property type="match status" value="1"/>
</dbReference>
<dbReference type="SUPFAM" id="SSF111369">
    <property type="entry name" value="HlyD-like secretion proteins"/>
    <property type="match status" value="1"/>
</dbReference>
<dbReference type="PANTHER" id="PTHR32347">
    <property type="entry name" value="EFFLUX SYSTEM COMPONENT YKNX-RELATED"/>
    <property type="match status" value="1"/>
</dbReference>
<evidence type="ECO:0000259" key="7">
    <source>
        <dbReference type="Pfam" id="PF25990"/>
    </source>
</evidence>
<evidence type="ECO:0000256" key="3">
    <source>
        <dbReference type="SAM" id="Coils"/>
    </source>
</evidence>
<dbReference type="Proteomes" id="UP001199915">
    <property type="component" value="Unassembled WGS sequence"/>
</dbReference>
<gene>
    <name evidence="8" type="ORF">L0N21_11720</name>
</gene>
<feature type="chain" id="PRO_5041936107" evidence="5">
    <location>
        <begin position="19"/>
        <end position="481"/>
    </location>
</feature>
<keyword evidence="5" id="KW-0732">Signal</keyword>
<feature type="region of interest" description="Disordered" evidence="4">
    <location>
        <begin position="427"/>
        <end position="481"/>
    </location>
</feature>
<evidence type="ECO:0000256" key="5">
    <source>
        <dbReference type="SAM" id="SignalP"/>
    </source>
</evidence>
<evidence type="ECO:0000313" key="9">
    <source>
        <dbReference type="Proteomes" id="UP001199915"/>
    </source>
</evidence>
<proteinExistence type="predicted"/>
<dbReference type="EMBL" id="JAKNFS010000015">
    <property type="protein sequence ID" value="MCG4766169.1"/>
    <property type="molecule type" value="Genomic_DNA"/>
</dbReference>
<dbReference type="RefSeq" id="WP_238033364.1">
    <property type="nucleotide sequence ID" value="NZ_JAKNFS010000015.1"/>
</dbReference>
<dbReference type="Pfam" id="PF25990">
    <property type="entry name" value="Beta-barrel_YknX"/>
    <property type="match status" value="1"/>
</dbReference>
<keyword evidence="2 3" id="KW-0175">Coiled coil</keyword>
<dbReference type="Pfam" id="PF25984">
    <property type="entry name" value="BSH_YknX"/>
    <property type="match status" value="1"/>
</dbReference>
<feature type="signal peptide" evidence="5">
    <location>
        <begin position="1"/>
        <end position="18"/>
    </location>
</feature>
<reference evidence="8" key="1">
    <citation type="submission" date="2022-01" db="EMBL/GenBank/DDBJ databases">
        <title>Collection of gut derived symbiotic bacterial strains cultured from healthy donors.</title>
        <authorList>
            <person name="Lin H."/>
            <person name="Kohout C."/>
            <person name="Waligurski E."/>
            <person name="Pamer E.G."/>
        </authorList>
    </citation>
    <scope>NUCLEOTIDE SEQUENCE</scope>
    <source>
        <strain evidence="8">DFI.5.49</strain>
    </source>
</reference>
<organism evidence="8 9">
    <name type="scientific">Fusicatenibacter saccharivorans</name>
    <dbReference type="NCBI Taxonomy" id="1150298"/>
    <lineage>
        <taxon>Bacteria</taxon>
        <taxon>Bacillati</taxon>
        <taxon>Bacillota</taxon>
        <taxon>Clostridia</taxon>
        <taxon>Lachnospirales</taxon>
        <taxon>Lachnospiraceae</taxon>
        <taxon>Fusicatenibacter</taxon>
    </lineage>
</organism>
<feature type="coiled-coil region" evidence="3">
    <location>
        <begin position="101"/>
        <end position="178"/>
    </location>
</feature>
<feature type="domain" description="YknX-like barrel-sandwich hybrid" evidence="6">
    <location>
        <begin position="78"/>
        <end position="203"/>
    </location>
</feature>
<comment type="caution">
    <text evidence="8">The sequence shown here is derived from an EMBL/GenBank/DDBJ whole genome shotgun (WGS) entry which is preliminary data.</text>
</comment>
<dbReference type="AlphaFoldDB" id="A0AAE3F3W4"/>
<name>A0AAE3F3W4_9FIRM</name>
<dbReference type="Gene3D" id="2.40.30.170">
    <property type="match status" value="1"/>
</dbReference>
<protein>
    <submittedName>
        <fullName evidence="8">Efflux RND transporter periplasmic adaptor subunit</fullName>
    </submittedName>
</protein>
<dbReference type="InterPro" id="IPR058639">
    <property type="entry name" value="BSH_YknX-like"/>
</dbReference>
<evidence type="ECO:0000256" key="1">
    <source>
        <dbReference type="ARBA" id="ARBA00004196"/>
    </source>
</evidence>
<evidence type="ECO:0000256" key="2">
    <source>
        <dbReference type="ARBA" id="ARBA00023054"/>
    </source>
</evidence>